<comment type="catalytic activity">
    <reaction evidence="2">
        <text>2,5-diamino-6-hydroxy-4-(5-phosphoribosylamino)-pyrimidine + H2O = 2,5,6-triamino-4-hydroxypyrimidine + D-ribose 5-phosphate</text>
        <dbReference type="Rhea" id="RHEA:23436"/>
        <dbReference type="ChEBI" id="CHEBI:15377"/>
        <dbReference type="ChEBI" id="CHEBI:58614"/>
        <dbReference type="ChEBI" id="CHEBI:78346"/>
        <dbReference type="ChEBI" id="CHEBI:137796"/>
    </reaction>
</comment>
<dbReference type="RefSeq" id="WP_014985218.1">
    <property type="nucleotide sequence ID" value="NC_018681.1"/>
</dbReference>
<organism evidence="6 7">
    <name type="scientific">Nocardia brasiliensis (strain ATCC 700358 / HUJEG-1)</name>
    <dbReference type="NCBI Taxonomy" id="1133849"/>
    <lineage>
        <taxon>Bacteria</taxon>
        <taxon>Bacillati</taxon>
        <taxon>Actinomycetota</taxon>
        <taxon>Actinomycetes</taxon>
        <taxon>Mycobacteriales</taxon>
        <taxon>Nocardiaceae</taxon>
        <taxon>Nocardia</taxon>
    </lineage>
</organism>
<feature type="domain" description="DUF7638" evidence="4">
    <location>
        <begin position="6"/>
        <end position="110"/>
    </location>
</feature>
<dbReference type="Pfam" id="PF08719">
    <property type="entry name" value="NADAR"/>
    <property type="match status" value="1"/>
</dbReference>
<dbReference type="Proteomes" id="UP000006304">
    <property type="component" value="Chromosome"/>
</dbReference>
<gene>
    <name evidence="6" type="ORF">O3I_022040</name>
</gene>
<dbReference type="eggNOG" id="COG3236">
    <property type="taxonomic scope" value="Bacteria"/>
</dbReference>
<dbReference type="CDD" id="cd15457">
    <property type="entry name" value="NADAR"/>
    <property type="match status" value="1"/>
</dbReference>
<dbReference type="KEGG" id="nbr:O3I_022040"/>
<dbReference type="Gene3D" id="1.10.357.40">
    <property type="entry name" value="YbiA-like"/>
    <property type="match status" value="1"/>
</dbReference>
<accession>K0ERE2</accession>
<evidence type="ECO:0000313" key="7">
    <source>
        <dbReference type="Proteomes" id="UP000006304"/>
    </source>
</evidence>
<dbReference type="InterPro" id="IPR012816">
    <property type="entry name" value="NADAR"/>
</dbReference>
<evidence type="ECO:0000313" key="6">
    <source>
        <dbReference type="EMBL" id="AFU02363.1"/>
    </source>
</evidence>
<comment type="catalytic activity">
    <reaction evidence="1">
        <text>5-amino-6-(5-phospho-D-ribosylamino)uracil + H2O = 5,6-diaminouracil + D-ribose 5-phosphate</text>
        <dbReference type="Rhea" id="RHEA:55020"/>
        <dbReference type="ChEBI" id="CHEBI:15377"/>
        <dbReference type="ChEBI" id="CHEBI:46252"/>
        <dbReference type="ChEBI" id="CHEBI:58453"/>
        <dbReference type="ChEBI" id="CHEBI:78346"/>
    </reaction>
</comment>
<dbReference type="AlphaFoldDB" id="K0ERE2"/>
<dbReference type="InterPro" id="IPR056055">
    <property type="entry name" value="DUF7638"/>
</dbReference>
<reference evidence="6 7" key="1">
    <citation type="journal article" date="2012" name="J. Bacteriol.">
        <title>Complete genome sequence of Nocardia brasiliensis HUJEG-1.</title>
        <authorList>
            <person name="Vera-Cabrera L."/>
            <person name="Ortiz-Lopez R."/>
            <person name="Elizondo-Gonzalez R."/>
            <person name="Perez-Maya A.A."/>
            <person name="Ocampo-Candiani J."/>
        </authorList>
    </citation>
    <scope>NUCLEOTIDE SEQUENCE [LARGE SCALE GENOMIC DNA]</scope>
    <source>
        <strain evidence="7">ATCC 700358</strain>
    </source>
</reference>
<protein>
    <submittedName>
        <fullName evidence="6">Uncharacterized protein</fullName>
    </submittedName>
</protein>
<dbReference type="InterPro" id="IPR037238">
    <property type="entry name" value="YbiA-like_sf"/>
</dbReference>
<evidence type="ECO:0000259" key="4">
    <source>
        <dbReference type="Pfam" id="PF24644"/>
    </source>
</evidence>
<dbReference type="InterPro" id="IPR056056">
    <property type="entry name" value="DUF7639"/>
</dbReference>
<proteinExistence type="predicted"/>
<dbReference type="Pfam" id="PF24644">
    <property type="entry name" value="DUF7638"/>
    <property type="match status" value="1"/>
</dbReference>
<dbReference type="EMBL" id="CP003876">
    <property type="protein sequence ID" value="AFU02363.1"/>
    <property type="molecule type" value="Genomic_DNA"/>
</dbReference>
<feature type="domain" description="DUF7639" evidence="5">
    <location>
        <begin position="111"/>
        <end position="189"/>
    </location>
</feature>
<name>K0ERE2_NOCB7</name>
<dbReference type="SUPFAM" id="SSF143990">
    <property type="entry name" value="YbiA-like"/>
    <property type="match status" value="1"/>
</dbReference>
<keyword evidence="7" id="KW-1185">Reference proteome</keyword>
<evidence type="ECO:0000259" key="5">
    <source>
        <dbReference type="Pfam" id="PF24645"/>
    </source>
</evidence>
<evidence type="ECO:0000259" key="3">
    <source>
        <dbReference type="Pfam" id="PF08719"/>
    </source>
</evidence>
<dbReference type="HOGENOM" id="CLU_743780_0_0_11"/>
<dbReference type="Pfam" id="PF24645">
    <property type="entry name" value="DUF7639"/>
    <property type="match status" value="1"/>
</dbReference>
<evidence type="ECO:0000256" key="2">
    <source>
        <dbReference type="ARBA" id="ARBA00000751"/>
    </source>
</evidence>
<sequence length="356" mass="39675">MTVFHRTYRDVDGERIEGTWRHAFIRNGDYFLTDLKIYADGMVDCWGLVNLTEFAAKVRSGWVATTLPAGAKASVHELAQWTFGDPHSWIDADELIAEVADEVERLAGRPDSRARCRLAVDAYLAQPTEQNRAALRAAYLAIPAHLRVYTLGDMDYQDRPIVALFDDDEQERTWAVEYFARCEREREASAQRLAADGPDEPQALPVTFGGVGYPRGWPAEPGLEALQNRYPAPIVVGGTAYPTVDHAYWALSTSDAAARADIAAAETPYRAAELARDLPRRPGWSDARLAVMAGLLRAKFRQHPHLADLLLTTQDAKLLSNEHFSRFWGPGRGWVGRLLEVVRAELAAERAGITDF</sequence>
<dbReference type="STRING" id="1133849.O3I_022040"/>
<evidence type="ECO:0000256" key="1">
    <source>
        <dbReference type="ARBA" id="ARBA00000022"/>
    </source>
</evidence>
<feature type="domain" description="NADAR" evidence="3">
    <location>
        <begin position="231"/>
        <end position="346"/>
    </location>
</feature>